<name>A0A1G4KCY9_9SACH</name>
<reference evidence="2" key="1">
    <citation type="submission" date="2016-03" db="EMBL/GenBank/DDBJ databases">
        <authorList>
            <person name="Devillers Hugo."/>
        </authorList>
    </citation>
    <scope>NUCLEOTIDE SEQUENCE [LARGE SCALE GENOMIC DNA]</scope>
</reference>
<proteinExistence type="predicted"/>
<dbReference type="AlphaFoldDB" id="A0A1G4KCY9"/>
<keyword evidence="2" id="KW-1185">Reference proteome</keyword>
<organism evidence="1 2">
    <name type="scientific">Lachancea nothofagi CBS 11611</name>
    <dbReference type="NCBI Taxonomy" id="1266666"/>
    <lineage>
        <taxon>Eukaryota</taxon>
        <taxon>Fungi</taxon>
        <taxon>Dikarya</taxon>
        <taxon>Ascomycota</taxon>
        <taxon>Saccharomycotina</taxon>
        <taxon>Saccharomycetes</taxon>
        <taxon>Saccharomycetales</taxon>
        <taxon>Saccharomycetaceae</taxon>
        <taxon>Lachancea</taxon>
    </lineage>
</organism>
<dbReference type="EMBL" id="LT598452">
    <property type="protein sequence ID" value="SCV02290.1"/>
    <property type="molecule type" value="Genomic_DNA"/>
</dbReference>
<gene>
    <name evidence="1" type="ORF">LANO_0F16534G</name>
</gene>
<evidence type="ECO:0000313" key="1">
    <source>
        <dbReference type="EMBL" id="SCV02290.1"/>
    </source>
</evidence>
<dbReference type="OrthoDB" id="4036607at2759"/>
<protein>
    <submittedName>
        <fullName evidence="1">LANO_0F16534g1_1</fullName>
    </submittedName>
</protein>
<sequence length="503" mass="57787">MKNVLSLPPEVLETIINLLDTNSKTTVVDYFHWLKAIGNSYPRLNALIRERMVVCNMSKKESELVRVLSGTSTVVNAEDFEKYVIPADVKHLIIAVDGELFEKGTTAKISQPCGDITVSLAYHYTDAVSLHAIHHSYRKRYPQEFMRVENIILVGDHEDLYFCASDGNLFDTSNYSSTDPIFPGVTFLNAEWLKIEYDCLSTFVENMAGHGHSSILETYFRISIGFPALKQIEFVKVDGWCKRTSLNLIDLDFLLSNTTSSALSLRDFFHFHSLRNWNLPSIKEFTGHHIRYKKIIADTRSEDYGTSLMKNEEPWLTERLLRKYEFEDIVRRMRARLQIESADGLIRIKVQLVPDGVSHTTIGNWLSFNLHLNGITNFASPLICFQQPCLTSLRVTMMAVQPGGLVMVEGFYLTQIESFEIVYNEDLLHENAVHPFYHFTFSDWNDLRNCKRVLFTSKKSLRCFTHVQADCLRSALPRSDLEVKLKHVDLNNSEFSAPDYKVH</sequence>
<accession>A0A1G4KCY9</accession>
<evidence type="ECO:0000313" key="2">
    <source>
        <dbReference type="Proteomes" id="UP000189911"/>
    </source>
</evidence>
<dbReference type="Proteomes" id="UP000189911">
    <property type="component" value="Chromosome F"/>
</dbReference>